<dbReference type="InterPro" id="IPR051733">
    <property type="entry name" value="WD_repeat_DCAF13/WDSOF1"/>
</dbReference>
<dbReference type="SUPFAM" id="SSF53448">
    <property type="entry name" value="Nucleotide-diphospho-sugar transferases"/>
    <property type="match status" value="1"/>
</dbReference>
<dbReference type="InterPro" id="IPR007577">
    <property type="entry name" value="GlycoTrfase_DXD_sugar-bd_CS"/>
</dbReference>
<comment type="similarity">
    <text evidence="1">Belongs to the glycosyltransferase 32 family.</text>
</comment>
<dbReference type="EMBL" id="JANVFU010000001">
    <property type="protein sequence ID" value="KAJ3750537.1"/>
    <property type="molecule type" value="Genomic_DNA"/>
</dbReference>
<keyword evidence="2" id="KW-0812">Transmembrane</keyword>
<feature type="transmembrane region" description="Helical" evidence="2">
    <location>
        <begin position="54"/>
        <end position="72"/>
    </location>
</feature>
<keyword evidence="4" id="KW-1185">Reference proteome</keyword>
<dbReference type="Pfam" id="PF04488">
    <property type="entry name" value="Gly_transf_sug"/>
    <property type="match status" value="1"/>
</dbReference>
<keyword evidence="2" id="KW-1133">Transmembrane helix</keyword>
<reference evidence="3 4" key="1">
    <citation type="journal article" date="2023" name="Proc. Natl. Acad. Sci. U.S.A.">
        <title>A global phylogenomic analysis of the shiitake genus Lentinula.</title>
        <authorList>
            <person name="Sierra-Patev S."/>
            <person name="Min B."/>
            <person name="Naranjo-Ortiz M."/>
            <person name="Looney B."/>
            <person name="Konkel Z."/>
            <person name="Slot J.C."/>
            <person name="Sakamoto Y."/>
            <person name="Steenwyk J.L."/>
            <person name="Rokas A."/>
            <person name="Carro J."/>
            <person name="Camarero S."/>
            <person name="Ferreira P."/>
            <person name="Molpeceres G."/>
            <person name="Ruiz-Duenas F.J."/>
            <person name="Serrano A."/>
            <person name="Henrissat B."/>
            <person name="Drula E."/>
            <person name="Hughes K.W."/>
            <person name="Mata J.L."/>
            <person name="Ishikawa N.K."/>
            <person name="Vargas-Isla R."/>
            <person name="Ushijima S."/>
            <person name="Smith C.A."/>
            <person name="Donoghue J."/>
            <person name="Ahrendt S."/>
            <person name="Andreopoulos W."/>
            <person name="He G."/>
            <person name="LaButti K."/>
            <person name="Lipzen A."/>
            <person name="Ng V."/>
            <person name="Riley R."/>
            <person name="Sandor L."/>
            <person name="Barry K."/>
            <person name="Martinez A.T."/>
            <person name="Xiao Y."/>
            <person name="Gibbons J.G."/>
            <person name="Terashima K."/>
            <person name="Grigoriev I.V."/>
            <person name="Hibbett D."/>
        </authorList>
    </citation>
    <scope>NUCLEOTIDE SEQUENCE [LARGE SCALE GENOMIC DNA]</scope>
    <source>
        <strain evidence="3 4">TFB7810</strain>
    </source>
</reference>
<dbReference type="Proteomes" id="UP001142393">
    <property type="component" value="Unassembled WGS sequence"/>
</dbReference>
<evidence type="ECO:0000256" key="1">
    <source>
        <dbReference type="ARBA" id="ARBA00009003"/>
    </source>
</evidence>
<sequence>MTRRRQSHLPLHIIATDDSQGNSRHKHGWAVLNSFSYPRYLYVLLLSRLGRKRANFVLAVLFAFVIFVVLSLQRNWDPDRIKNILPFTADSPTLVYRKEDLQRIWAFEIESGHFPSTSSVPEQIGLKGISNPGLPLLPDGEVRGQATRGTGFMRVYPEIQHNNLSIAFPPRPAPGSIADLDVVKQHCDFSSHKLVRDCLEVLRVGAGLDNGNRLRRENLDDWKYIYLEQSRDYSNRPHVGSPSSVQIDSSPETLLKKAGSELESSPIDLPKPSSPLPFSSLSTACDPDYPRIFHMYWTGPFTDKPYMAILSFLYTQKTGLHLYELPKECRPVFWVWINPVSAASILGPDAVDSMHKELQSNPWASPFLHDRFKDVLQFKLWNTTQQLDAIPELRNEWRKMHTLFNTGGRIVNVPPEEHHMDMGSHPDDMFHRTGSKSSSSYDRLSVILSDMARFVLCHRFGGIYLDADTILLRDWEEVWGWRGGFAYRWSRLPRYNTAVLHMNKGSAIGTFLFRTALKNNLDFHPMTITRYLKDAYLDGLLLQLPDALFDSAWLNTENYQRERPPQPFFKAFQDFFDTPAVSSAAPLAMGFDGFFRGAFSYHYHNFWWKPFDPSRNWPDLGGRFSAGEEAARKLVPRPINSDREDLSWSAVLKRTFESYIRGERCNMYGEWLRW</sequence>
<dbReference type="PANTHER" id="PTHR22851:SF1">
    <property type="entry name" value="GLYCOSYLTRANSFERASE FAMILY 32 PROTEIN"/>
    <property type="match status" value="1"/>
</dbReference>
<evidence type="ECO:0000256" key="2">
    <source>
        <dbReference type="SAM" id="Phobius"/>
    </source>
</evidence>
<keyword evidence="2" id="KW-0472">Membrane</keyword>
<dbReference type="InterPro" id="IPR029044">
    <property type="entry name" value="Nucleotide-diphossugar_trans"/>
</dbReference>
<evidence type="ECO:0000313" key="3">
    <source>
        <dbReference type="EMBL" id="KAJ3750537.1"/>
    </source>
</evidence>
<proteinExistence type="inferred from homology"/>
<name>A0A9W8PB01_9AGAR</name>
<dbReference type="Gene3D" id="3.90.550.20">
    <property type="match status" value="1"/>
</dbReference>
<protein>
    <submittedName>
        <fullName evidence="3">Glycosyltransferase family 32 protein</fullName>
    </submittedName>
</protein>
<organism evidence="3 4">
    <name type="scientific">Lentinula detonsa</name>
    <dbReference type="NCBI Taxonomy" id="2804962"/>
    <lineage>
        <taxon>Eukaryota</taxon>
        <taxon>Fungi</taxon>
        <taxon>Dikarya</taxon>
        <taxon>Basidiomycota</taxon>
        <taxon>Agaricomycotina</taxon>
        <taxon>Agaricomycetes</taxon>
        <taxon>Agaricomycetidae</taxon>
        <taxon>Agaricales</taxon>
        <taxon>Marasmiineae</taxon>
        <taxon>Omphalotaceae</taxon>
        <taxon>Lentinula</taxon>
    </lineage>
</organism>
<comment type="caution">
    <text evidence="3">The sequence shown here is derived from an EMBL/GenBank/DDBJ whole genome shotgun (WGS) entry which is preliminary data.</text>
</comment>
<accession>A0A9W8PB01</accession>
<dbReference type="GO" id="GO:0000462">
    <property type="term" value="P:maturation of SSU-rRNA from tricistronic rRNA transcript (SSU-rRNA, 5.8S rRNA, LSU-rRNA)"/>
    <property type="evidence" value="ECO:0007669"/>
    <property type="project" value="TreeGrafter"/>
</dbReference>
<dbReference type="PANTHER" id="PTHR22851">
    <property type="entry name" value="U3 SMALL NUCLEOLAR RNA U3 SNORNA ASSOCIATED PROTEIN"/>
    <property type="match status" value="1"/>
</dbReference>
<gene>
    <name evidence="3" type="ORF">DFH05DRAFT_91409</name>
</gene>
<evidence type="ECO:0000313" key="4">
    <source>
        <dbReference type="Proteomes" id="UP001142393"/>
    </source>
</evidence>
<dbReference type="GO" id="GO:0032040">
    <property type="term" value="C:small-subunit processome"/>
    <property type="evidence" value="ECO:0007669"/>
    <property type="project" value="TreeGrafter"/>
</dbReference>
<dbReference type="AlphaFoldDB" id="A0A9W8PB01"/>